<feature type="transmembrane region" description="Helical" evidence="2">
    <location>
        <begin position="141"/>
        <end position="164"/>
    </location>
</feature>
<keyword evidence="2" id="KW-0472">Membrane</keyword>
<feature type="transmembrane region" description="Helical" evidence="2">
    <location>
        <begin position="64"/>
        <end position="84"/>
    </location>
</feature>
<evidence type="ECO:0000313" key="5">
    <source>
        <dbReference type="Proteomes" id="UP001149165"/>
    </source>
</evidence>
<dbReference type="OrthoDB" id="103349at2759"/>
<comment type="caution">
    <text evidence="4">The sequence shown here is derived from an EMBL/GenBank/DDBJ whole genome shotgun (WGS) entry which is preliminary data.</text>
</comment>
<protein>
    <recommendedName>
        <fullName evidence="3">Sulfatase N-terminal domain-containing protein</fullName>
    </recommendedName>
</protein>
<dbReference type="SUPFAM" id="SSF53649">
    <property type="entry name" value="Alkaline phosphatase-like"/>
    <property type="match status" value="1"/>
</dbReference>
<keyword evidence="2" id="KW-1133">Transmembrane helix</keyword>
<keyword evidence="2" id="KW-0812">Transmembrane</keyword>
<keyword evidence="5" id="KW-1185">Reference proteome</keyword>
<feature type="transmembrane region" description="Helical" evidence="2">
    <location>
        <begin position="34"/>
        <end position="52"/>
    </location>
</feature>
<dbReference type="PANTHER" id="PTHR43751:SF3">
    <property type="entry name" value="SULFATASE N-TERMINAL DOMAIN-CONTAINING PROTEIN"/>
    <property type="match status" value="1"/>
</dbReference>
<organism evidence="4 5">
    <name type="scientific">Penicillium angulare</name>
    <dbReference type="NCBI Taxonomy" id="116970"/>
    <lineage>
        <taxon>Eukaryota</taxon>
        <taxon>Fungi</taxon>
        <taxon>Dikarya</taxon>
        <taxon>Ascomycota</taxon>
        <taxon>Pezizomycotina</taxon>
        <taxon>Eurotiomycetes</taxon>
        <taxon>Eurotiomycetidae</taxon>
        <taxon>Eurotiales</taxon>
        <taxon>Aspergillaceae</taxon>
        <taxon>Penicillium</taxon>
    </lineage>
</organism>
<accession>A0A9W9FCC4</accession>
<dbReference type="InterPro" id="IPR052701">
    <property type="entry name" value="GAG_Ulvan_Degrading_Sulfatases"/>
</dbReference>
<dbReference type="InterPro" id="IPR017850">
    <property type="entry name" value="Alkaline_phosphatase_core_sf"/>
</dbReference>
<evidence type="ECO:0000313" key="4">
    <source>
        <dbReference type="EMBL" id="KAJ5097641.1"/>
    </source>
</evidence>
<name>A0A9W9FCC4_9EURO</name>
<evidence type="ECO:0000256" key="1">
    <source>
        <dbReference type="SAM" id="MobiDB-lite"/>
    </source>
</evidence>
<dbReference type="Pfam" id="PF00884">
    <property type="entry name" value="Sulfatase"/>
    <property type="match status" value="1"/>
</dbReference>
<evidence type="ECO:0000259" key="3">
    <source>
        <dbReference type="Pfam" id="PF00884"/>
    </source>
</evidence>
<dbReference type="AlphaFoldDB" id="A0A9W9FCC4"/>
<feature type="transmembrane region" description="Helical" evidence="2">
    <location>
        <begin position="288"/>
        <end position="305"/>
    </location>
</feature>
<feature type="domain" description="Sulfatase N-terminal" evidence="3">
    <location>
        <begin position="487"/>
        <end position="762"/>
    </location>
</feature>
<gene>
    <name evidence="4" type="ORF">N7456_008362</name>
</gene>
<reference evidence="4" key="1">
    <citation type="submission" date="2022-11" db="EMBL/GenBank/DDBJ databases">
        <authorList>
            <person name="Petersen C."/>
        </authorList>
    </citation>
    <scope>NUCLEOTIDE SEQUENCE</scope>
    <source>
        <strain evidence="4">IBT 30069</strain>
    </source>
</reference>
<dbReference type="PANTHER" id="PTHR43751">
    <property type="entry name" value="SULFATASE"/>
    <property type="match status" value="1"/>
</dbReference>
<dbReference type="InterPro" id="IPR000917">
    <property type="entry name" value="Sulfatase_N"/>
</dbReference>
<feature type="region of interest" description="Disordered" evidence="1">
    <location>
        <begin position="235"/>
        <end position="267"/>
    </location>
</feature>
<dbReference type="Proteomes" id="UP001149165">
    <property type="component" value="Unassembled WGS sequence"/>
</dbReference>
<feature type="transmembrane region" description="Helical" evidence="2">
    <location>
        <begin position="96"/>
        <end position="121"/>
    </location>
</feature>
<dbReference type="Gene3D" id="3.40.720.10">
    <property type="entry name" value="Alkaline Phosphatase, subunit A"/>
    <property type="match status" value="1"/>
</dbReference>
<reference evidence="4" key="2">
    <citation type="journal article" date="2023" name="IMA Fungus">
        <title>Comparative genomic study of the Penicillium genus elucidates a diverse pangenome and 15 lateral gene transfer events.</title>
        <authorList>
            <person name="Petersen C."/>
            <person name="Sorensen T."/>
            <person name="Nielsen M.R."/>
            <person name="Sondergaard T.E."/>
            <person name="Sorensen J.L."/>
            <person name="Fitzpatrick D.A."/>
            <person name="Frisvad J.C."/>
            <person name="Nielsen K.L."/>
        </authorList>
    </citation>
    <scope>NUCLEOTIDE SEQUENCE</scope>
    <source>
        <strain evidence="4">IBT 30069</strain>
    </source>
</reference>
<proteinExistence type="predicted"/>
<evidence type="ECO:0000256" key="2">
    <source>
        <dbReference type="SAM" id="Phobius"/>
    </source>
</evidence>
<dbReference type="EMBL" id="JAPQKH010000005">
    <property type="protein sequence ID" value="KAJ5097641.1"/>
    <property type="molecule type" value="Genomic_DNA"/>
</dbReference>
<sequence length="897" mass="101608">MNAGRVGDCLSHVCCTLPARAVKSTLDWDIARKFWFSFLFLTVLCAKFLHIYAHWDSVPMKKLLLWGSTFFLQDYIFLAIGYVLTQNFRSRVVRVVAGLVVVVTTLVLSVMASANTSFFFLTGAEIHWRQAGSFEKDPASVNTLLTGLTGLVIVEVILLIIAIFASPYPYMIVEAIVDIWAKLLSAIFVPAWRASKPGREALLLRSKPYVERFLSRSARGRQIYQNLKIYEPVSTNDYDEDDKEMSGSAPLLEGQTAEPAEDTEAAGWKNARWNSSRRFDIRNWDWKYIIRGAAIIAATLFVVILRCVRPHDESYSFLSQTIVLSPFAGVDSQTKLAGITGDNEIDGKLTALTEPPRFDWLPKGDWPGFRDWKKSIAGVYDNLHYNSTEDPLHISNLHLDILEPLREAVKSDDFKIKHVLVFKMESTRFDVFPLRKGGYMHDRILDSYKNKKVPKDVKARLANLTHTAERLTGTESGLHKEGMVKPYGGIYATNSYTSGTFTLKSITGTTCGLSPLVMDFNHEYEYHLYNPCMPHVLDIISAEGKDNKSEDFTNWPWRPRFMQSITDTYDHQNRLTPALGFKPENILTVESIDKEHANDTSFHGEKFNFWGYPDHDLASYFREAIKSAEKNHERLFIEHLTGLTHHPWDTPGKKYKELLGSSWGGNNDDVNRYLNTIGINDKWFGTVLDILEETGVADETLVIMTGDHGLSVLEDNSITPYDNPHVANFHVPLVISNPRLPPIQVNSSVTSIQIVPTILDILKESGSLDEYSERAIKDILPMYEGQSIIRPIIDKTEQTRNWQFTVMNTGGSMVAMRSAAMPYRLVIPLVPEVEWRFTNLETDPHEKNPIKSFGLAPLTSAIAMKHGAEAVAWTEEAAKAGQWWVADNWRRYEYSPA</sequence>